<organism evidence="2 3">
    <name type="scientific">Didymella heteroderae</name>
    <dbReference type="NCBI Taxonomy" id="1769908"/>
    <lineage>
        <taxon>Eukaryota</taxon>
        <taxon>Fungi</taxon>
        <taxon>Dikarya</taxon>
        <taxon>Ascomycota</taxon>
        <taxon>Pezizomycotina</taxon>
        <taxon>Dothideomycetes</taxon>
        <taxon>Pleosporomycetidae</taxon>
        <taxon>Pleosporales</taxon>
        <taxon>Pleosporineae</taxon>
        <taxon>Didymellaceae</taxon>
        <taxon>Didymella</taxon>
    </lineage>
</organism>
<evidence type="ECO:0000256" key="1">
    <source>
        <dbReference type="SAM" id="MobiDB-lite"/>
    </source>
</evidence>
<keyword evidence="3" id="KW-1185">Reference proteome</keyword>
<comment type="caution">
    <text evidence="2">The sequence shown here is derived from an EMBL/GenBank/DDBJ whole genome shotgun (WGS) entry which is preliminary data.</text>
</comment>
<proteinExistence type="predicted"/>
<sequence length="142" mass="15977">MRETTEALVRHIMQEHGFTAGAIIAPENEEKAFANLTEALAREIEKRDVIIERNENMRNSTLSFLDETSKQLELISSAKLSRKERAEFLSRTLHTVVETTMKCLETPKTERAVTRPGENEEGGDGDGDSNVEDKSIKAEDLE</sequence>
<dbReference type="EMBL" id="SWKV01000001">
    <property type="protein sequence ID" value="KAF3048220.1"/>
    <property type="molecule type" value="Genomic_DNA"/>
</dbReference>
<reference evidence="2" key="1">
    <citation type="submission" date="2019-04" db="EMBL/GenBank/DDBJ databases">
        <title>Sequencing of skin fungus with MAO and IRED activity.</title>
        <authorList>
            <person name="Marsaioli A.J."/>
            <person name="Bonatto J.M.C."/>
            <person name="Reis Junior O."/>
        </authorList>
    </citation>
    <scope>NUCLEOTIDE SEQUENCE</scope>
    <source>
        <strain evidence="2">28M1</strain>
    </source>
</reference>
<evidence type="ECO:0000313" key="3">
    <source>
        <dbReference type="Proteomes" id="UP000758155"/>
    </source>
</evidence>
<dbReference type="Proteomes" id="UP000758155">
    <property type="component" value="Unassembled WGS sequence"/>
</dbReference>
<accession>A0A9P4X1V1</accession>
<feature type="region of interest" description="Disordered" evidence="1">
    <location>
        <begin position="105"/>
        <end position="142"/>
    </location>
</feature>
<feature type="compositionally biased region" description="Basic and acidic residues" evidence="1">
    <location>
        <begin position="131"/>
        <end position="142"/>
    </location>
</feature>
<feature type="compositionally biased region" description="Acidic residues" evidence="1">
    <location>
        <begin position="119"/>
        <end position="130"/>
    </location>
</feature>
<name>A0A9P4X1V1_9PLEO</name>
<protein>
    <submittedName>
        <fullName evidence="2">Uncharacterized protein</fullName>
    </submittedName>
</protein>
<evidence type="ECO:0000313" key="2">
    <source>
        <dbReference type="EMBL" id="KAF3048220.1"/>
    </source>
</evidence>
<dbReference type="AlphaFoldDB" id="A0A9P4X1V1"/>
<gene>
    <name evidence="2" type="ORF">E8E12_011322</name>
</gene>